<dbReference type="GO" id="GO:0009055">
    <property type="term" value="F:electron transfer activity"/>
    <property type="evidence" value="ECO:0007669"/>
    <property type="project" value="InterPro"/>
</dbReference>
<evidence type="ECO:0000256" key="2">
    <source>
        <dbReference type="ARBA" id="ARBA00022617"/>
    </source>
</evidence>
<evidence type="ECO:0000256" key="5">
    <source>
        <dbReference type="ARBA" id="ARBA00023004"/>
    </source>
</evidence>
<evidence type="ECO:0000313" key="10">
    <source>
        <dbReference type="Proteomes" id="UP000243978"/>
    </source>
</evidence>
<dbReference type="InterPro" id="IPR009056">
    <property type="entry name" value="Cyt_c-like_dom"/>
</dbReference>
<dbReference type="PANTHER" id="PTHR33751">
    <property type="entry name" value="CBB3-TYPE CYTOCHROME C OXIDASE SUBUNIT FIXP"/>
    <property type="match status" value="1"/>
</dbReference>
<sequence>MRLALTLALGGVFLAGAVLSEADRAAGRKVAGMCRTCHGLDGFALIPIAPHIGGEPAAYLAAQLKAFRDGSREHEMMTVVARGLSDAQIADVAAWYAGHTVTVSHPEPAENAPELCTACHGSDGISLVEDAPNLAAETNIYIETQLKAFRNGQRASDIMAPIASEISDEDLRDIANWYAAAEIEIKQVDAD</sequence>
<evidence type="ECO:0000256" key="7">
    <source>
        <dbReference type="SAM" id="SignalP"/>
    </source>
</evidence>
<dbReference type="EMBL" id="QBKS01000001">
    <property type="protein sequence ID" value="PTX55485.1"/>
    <property type="molecule type" value="Genomic_DNA"/>
</dbReference>
<dbReference type="PANTHER" id="PTHR33751:SF9">
    <property type="entry name" value="CYTOCHROME C4"/>
    <property type="match status" value="1"/>
</dbReference>
<dbReference type="GO" id="GO:0046872">
    <property type="term" value="F:metal ion binding"/>
    <property type="evidence" value="ECO:0007669"/>
    <property type="project" value="UniProtKB-KW"/>
</dbReference>
<feature type="chain" id="PRO_5015774994" evidence="7">
    <location>
        <begin position="18"/>
        <end position="191"/>
    </location>
</feature>
<protein>
    <submittedName>
        <fullName evidence="9">Cytochrome c553</fullName>
    </submittedName>
</protein>
<evidence type="ECO:0000256" key="1">
    <source>
        <dbReference type="ARBA" id="ARBA00022448"/>
    </source>
</evidence>
<keyword evidence="7" id="KW-0732">Signal</keyword>
<feature type="domain" description="Cytochrome c" evidence="8">
    <location>
        <begin position="93"/>
        <end position="182"/>
    </location>
</feature>
<dbReference type="InterPro" id="IPR036909">
    <property type="entry name" value="Cyt_c-like_dom_sf"/>
</dbReference>
<dbReference type="InterPro" id="IPR050597">
    <property type="entry name" value="Cytochrome_c_Oxidase_Subunit"/>
</dbReference>
<dbReference type="GO" id="GO:0020037">
    <property type="term" value="F:heme binding"/>
    <property type="evidence" value="ECO:0007669"/>
    <property type="project" value="InterPro"/>
</dbReference>
<dbReference type="Pfam" id="PF13442">
    <property type="entry name" value="Cytochrome_CBB3"/>
    <property type="match status" value="1"/>
</dbReference>
<accession>A0A2T6BHE7</accession>
<evidence type="ECO:0000256" key="4">
    <source>
        <dbReference type="ARBA" id="ARBA00022982"/>
    </source>
</evidence>
<evidence type="ECO:0000259" key="8">
    <source>
        <dbReference type="PROSITE" id="PS51007"/>
    </source>
</evidence>
<dbReference type="RefSeq" id="WP_107843771.1">
    <property type="nucleotide sequence ID" value="NZ_QBKS01000001.1"/>
</dbReference>
<reference evidence="9 10" key="1">
    <citation type="submission" date="2018-04" db="EMBL/GenBank/DDBJ databases">
        <title>Genomic Encyclopedia of Archaeal and Bacterial Type Strains, Phase II (KMG-II): from individual species to whole genera.</title>
        <authorList>
            <person name="Goeker M."/>
        </authorList>
    </citation>
    <scope>NUCLEOTIDE SEQUENCE [LARGE SCALE GENOMIC DNA]</scope>
    <source>
        <strain evidence="9 10">DSM 100977</strain>
    </source>
</reference>
<evidence type="ECO:0000256" key="6">
    <source>
        <dbReference type="PROSITE-ProRule" id="PRU00433"/>
    </source>
</evidence>
<dbReference type="SUPFAM" id="SSF46626">
    <property type="entry name" value="Cytochrome c"/>
    <property type="match status" value="2"/>
</dbReference>
<evidence type="ECO:0000313" key="9">
    <source>
        <dbReference type="EMBL" id="PTX55485.1"/>
    </source>
</evidence>
<feature type="domain" description="Cytochrome c" evidence="8">
    <location>
        <begin position="22"/>
        <end position="100"/>
    </location>
</feature>
<dbReference type="Gene3D" id="1.10.760.10">
    <property type="entry name" value="Cytochrome c-like domain"/>
    <property type="match status" value="2"/>
</dbReference>
<comment type="caution">
    <text evidence="9">The sequence shown here is derived from an EMBL/GenBank/DDBJ whole genome shotgun (WGS) entry which is preliminary data.</text>
</comment>
<keyword evidence="4" id="KW-0249">Electron transport</keyword>
<keyword evidence="3 6" id="KW-0479">Metal-binding</keyword>
<dbReference type="Proteomes" id="UP000243978">
    <property type="component" value="Unassembled WGS sequence"/>
</dbReference>
<keyword evidence="2 6" id="KW-0349">Heme</keyword>
<keyword evidence="5 6" id="KW-0408">Iron</keyword>
<dbReference type="PROSITE" id="PS51007">
    <property type="entry name" value="CYTC"/>
    <property type="match status" value="2"/>
</dbReference>
<organism evidence="9 10">
    <name type="scientific">Litoreibacter ponti</name>
    <dbReference type="NCBI Taxonomy" id="1510457"/>
    <lineage>
        <taxon>Bacteria</taxon>
        <taxon>Pseudomonadati</taxon>
        <taxon>Pseudomonadota</taxon>
        <taxon>Alphaproteobacteria</taxon>
        <taxon>Rhodobacterales</taxon>
        <taxon>Roseobacteraceae</taxon>
        <taxon>Litoreibacter</taxon>
    </lineage>
</organism>
<dbReference type="AlphaFoldDB" id="A0A2T6BHE7"/>
<dbReference type="OrthoDB" id="9808603at2"/>
<keyword evidence="1" id="KW-0813">Transport</keyword>
<evidence type="ECO:0000256" key="3">
    <source>
        <dbReference type="ARBA" id="ARBA00022723"/>
    </source>
</evidence>
<gene>
    <name evidence="9" type="ORF">C8N43_0124</name>
</gene>
<proteinExistence type="predicted"/>
<keyword evidence="10" id="KW-1185">Reference proteome</keyword>
<feature type="signal peptide" evidence="7">
    <location>
        <begin position="1"/>
        <end position="17"/>
    </location>
</feature>
<name>A0A2T6BHE7_9RHOB</name>